<keyword evidence="4" id="KW-1185">Reference proteome</keyword>
<sequence>MPRLSSCSLLMLLAFALGSFDFVAFPKSRFHLTSRRCGRSDQCSWWWKGGPGEESEEDIIVFVPIAEDVRVEDVQVDIRRTHLTVSLCEKVLLDGALWKEIKAEDSGWLIDREAGQRCILITLIKRDVWIDYDYLFQTDADEAKSCATNLWRCFRWKKTG</sequence>
<dbReference type="EMBL" id="CAXAMN010027905">
    <property type="protein sequence ID" value="CAK9113705.1"/>
    <property type="molecule type" value="Genomic_DNA"/>
</dbReference>
<feature type="chain" id="PRO_5047005533" description="CS domain-containing protein" evidence="1">
    <location>
        <begin position="19"/>
        <end position="160"/>
    </location>
</feature>
<dbReference type="SUPFAM" id="SSF49764">
    <property type="entry name" value="HSP20-like chaperones"/>
    <property type="match status" value="1"/>
</dbReference>
<feature type="signal peptide" evidence="1">
    <location>
        <begin position="1"/>
        <end position="18"/>
    </location>
</feature>
<evidence type="ECO:0000259" key="2">
    <source>
        <dbReference type="PROSITE" id="PS51203"/>
    </source>
</evidence>
<name>A0ABP0SN43_9DINO</name>
<reference evidence="3 4" key="1">
    <citation type="submission" date="2024-02" db="EMBL/GenBank/DDBJ databases">
        <authorList>
            <person name="Chen Y."/>
            <person name="Shah S."/>
            <person name="Dougan E. K."/>
            <person name="Thang M."/>
            <person name="Chan C."/>
        </authorList>
    </citation>
    <scope>NUCLEOTIDE SEQUENCE [LARGE SCALE GENOMIC DNA]</scope>
</reference>
<dbReference type="CDD" id="cd06467">
    <property type="entry name" value="p23_NUDC_like"/>
    <property type="match status" value="1"/>
</dbReference>
<evidence type="ECO:0000313" key="4">
    <source>
        <dbReference type="Proteomes" id="UP001642484"/>
    </source>
</evidence>
<dbReference type="Gene3D" id="2.60.40.790">
    <property type="match status" value="1"/>
</dbReference>
<dbReference type="InterPro" id="IPR007052">
    <property type="entry name" value="CS_dom"/>
</dbReference>
<evidence type="ECO:0000313" key="3">
    <source>
        <dbReference type="EMBL" id="CAK9113705.1"/>
    </source>
</evidence>
<dbReference type="Pfam" id="PF04969">
    <property type="entry name" value="CS"/>
    <property type="match status" value="1"/>
</dbReference>
<feature type="domain" description="CS" evidence="2">
    <location>
        <begin position="40"/>
        <end position="133"/>
    </location>
</feature>
<organism evidence="3 4">
    <name type="scientific">Durusdinium trenchii</name>
    <dbReference type="NCBI Taxonomy" id="1381693"/>
    <lineage>
        <taxon>Eukaryota</taxon>
        <taxon>Sar</taxon>
        <taxon>Alveolata</taxon>
        <taxon>Dinophyceae</taxon>
        <taxon>Suessiales</taxon>
        <taxon>Symbiodiniaceae</taxon>
        <taxon>Durusdinium</taxon>
    </lineage>
</organism>
<gene>
    <name evidence="3" type="ORF">CCMP2556_LOCUS52613</name>
</gene>
<keyword evidence="1" id="KW-0732">Signal</keyword>
<protein>
    <recommendedName>
        <fullName evidence="2">CS domain-containing protein</fullName>
    </recommendedName>
</protein>
<comment type="caution">
    <text evidence="3">The sequence shown here is derived from an EMBL/GenBank/DDBJ whole genome shotgun (WGS) entry which is preliminary data.</text>
</comment>
<evidence type="ECO:0000256" key="1">
    <source>
        <dbReference type="SAM" id="SignalP"/>
    </source>
</evidence>
<dbReference type="PROSITE" id="PS51203">
    <property type="entry name" value="CS"/>
    <property type="match status" value="1"/>
</dbReference>
<dbReference type="Proteomes" id="UP001642484">
    <property type="component" value="Unassembled WGS sequence"/>
</dbReference>
<accession>A0ABP0SN43</accession>
<dbReference type="InterPro" id="IPR008978">
    <property type="entry name" value="HSP20-like_chaperone"/>
</dbReference>
<proteinExistence type="predicted"/>